<name>A0A2Z6MHR7_TRISU</name>
<accession>A0A2Z6MHR7</accession>
<gene>
    <name evidence="1" type="ORF">TSUD_31800</name>
</gene>
<keyword evidence="2" id="KW-1185">Reference proteome</keyword>
<sequence>MECYKASKASIECSTTIANGYEERSITPEGRELNGRASPFGRVSPFGSTLPLHVLFHFTYFAIKLGSATETE</sequence>
<dbReference type="AlphaFoldDB" id="A0A2Z6MHR7"/>
<evidence type="ECO:0000313" key="1">
    <source>
        <dbReference type="EMBL" id="GAU29373.1"/>
    </source>
</evidence>
<reference evidence="2" key="1">
    <citation type="journal article" date="2017" name="Front. Plant Sci.">
        <title>Climate Clever Clovers: New Paradigm to Reduce the Environmental Footprint of Ruminants by Breeding Low Methanogenic Forages Utilizing Haplotype Variation.</title>
        <authorList>
            <person name="Kaur P."/>
            <person name="Appels R."/>
            <person name="Bayer P.E."/>
            <person name="Keeble-Gagnere G."/>
            <person name="Wang J."/>
            <person name="Hirakawa H."/>
            <person name="Shirasawa K."/>
            <person name="Vercoe P."/>
            <person name="Stefanova K."/>
            <person name="Durmic Z."/>
            <person name="Nichols P."/>
            <person name="Revell C."/>
            <person name="Isobe S.N."/>
            <person name="Edwards D."/>
            <person name="Erskine W."/>
        </authorList>
    </citation>
    <scope>NUCLEOTIDE SEQUENCE [LARGE SCALE GENOMIC DNA]</scope>
    <source>
        <strain evidence="2">cv. Daliak</strain>
    </source>
</reference>
<dbReference type="EMBL" id="DF973394">
    <property type="protein sequence ID" value="GAU29373.1"/>
    <property type="molecule type" value="Genomic_DNA"/>
</dbReference>
<protein>
    <submittedName>
        <fullName evidence="1">Uncharacterized protein</fullName>
    </submittedName>
</protein>
<organism evidence="1 2">
    <name type="scientific">Trifolium subterraneum</name>
    <name type="common">Subterranean clover</name>
    <dbReference type="NCBI Taxonomy" id="3900"/>
    <lineage>
        <taxon>Eukaryota</taxon>
        <taxon>Viridiplantae</taxon>
        <taxon>Streptophyta</taxon>
        <taxon>Embryophyta</taxon>
        <taxon>Tracheophyta</taxon>
        <taxon>Spermatophyta</taxon>
        <taxon>Magnoliopsida</taxon>
        <taxon>eudicotyledons</taxon>
        <taxon>Gunneridae</taxon>
        <taxon>Pentapetalae</taxon>
        <taxon>rosids</taxon>
        <taxon>fabids</taxon>
        <taxon>Fabales</taxon>
        <taxon>Fabaceae</taxon>
        <taxon>Papilionoideae</taxon>
        <taxon>50 kb inversion clade</taxon>
        <taxon>NPAAA clade</taxon>
        <taxon>Hologalegina</taxon>
        <taxon>IRL clade</taxon>
        <taxon>Trifolieae</taxon>
        <taxon>Trifolium</taxon>
    </lineage>
</organism>
<dbReference type="Proteomes" id="UP000242715">
    <property type="component" value="Unassembled WGS sequence"/>
</dbReference>
<evidence type="ECO:0000313" key="2">
    <source>
        <dbReference type="Proteomes" id="UP000242715"/>
    </source>
</evidence>
<proteinExistence type="predicted"/>